<keyword evidence="2" id="KW-1185">Reference proteome</keyword>
<protein>
    <submittedName>
        <fullName evidence="1">Uncharacterized protein</fullName>
    </submittedName>
</protein>
<accession>A0ACC4AKC1</accession>
<evidence type="ECO:0000313" key="2">
    <source>
        <dbReference type="Proteomes" id="UP000309997"/>
    </source>
</evidence>
<evidence type="ECO:0000313" key="1">
    <source>
        <dbReference type="EMBL" id="KAL3566648.1"/>
    </source>
</evidence>
<organism evidence="1 2">
    <name type="scientific">Populus alba</name>
    <name type="common">White poplar</name>
    <dbReference type="NCBI Taxonomy" id="43335"/>
    <lineage>
        <taxon>Eukaryota</taxon>
        <taxon>Viridiplantae</taxon>
        <taxon>Streptophyta</taxon>
        <taxon>Embryophyta</taxon>
        <taxon>Tracheophyta</taxon>
        <taxon>Spermatophyta</taxon>
        <taxon>Magnoliopsida</taxon>
        <taxon>eudicotyledons</taxon>
        <taxon>Gunneridae</taxon>
        <taxon>Pentapetalae</taxon>
        <taxon>rosids</taxon>
        <taxon>fabids</taxon>
        <taxon>Malpighiales</taxon>
        <taxon>Salicaceae</taxon>
        <taxon>Saliceae</taxon>
        <taxon>Populus</taxon>
    </lineage>
</organism>
<dbReference type="Proteomes" id="UP000309997">
    <property type="component" value="Unassembled WGS sequence"/>
</dbReference>
<reference evidence="1 2" key="1">
    <citation type="journal article" date="2024" name="Plant Biotechnol. J.">
        <title>Genome and CRISPR/Cas9 system of a widespread forest tree (Populus alba) in the world.</title>
        <authorList>
            <person name="Liu Y.J."/>
            <person name="Jiang P.F."/>
            <person name="Han X.M."/>
            <person name="Li X.Y."/>
            <person name="Wang H.M."/>
            <person name="Wang Y.J."/>
            <person name="Wang X.X."/>
            <person name="Zeng Q.Y."/>
        </authorList>
    </citation>
    <scope>NUCLEOTIDE SEQUENCE [LARGE SCALE GENOMIC DNA]</scope>
    <source>
        <strain evidence="2">cv. PAL-ZL1</strain>
    </source>
</reference>
<proteinExistence type="predicted"/>
<sequence>MELSSPVRPAFGCLSTLESLEIAEASANNIIWVVALTNSMESRDMCLLGKTLFGWKYFSHGSEPIVVASQGKRYVIVSESP</sequence>
<name>A0ACC4AKC1_POPAL</name>
<gene>
    <name evidence="1" type="ORF">D5086_032063</name>
</gene>
<comment type="caution">
    <text evidence="1">The sequence shown here is derived from an EMBL/GenBank/DDBJ whole genome shotgun (WGS) entry which is preliminary data.</text>
</comment>
<dbReference type="EMBL" id="RCHU02000018">
    <property type="protein sequence ID" value="KAL3566648.1"/>
    <property type="molecule type" value="Genomic_DNA"/>
</dbReference>